<feature type="compositionally biased region" description="Basic residues" evidence="1">
    <location>
        <begin position="63"/>
        <end position="72"/>
    </location>
</feature>
<proteinExistence type="predicted"/>
<organism evidence="2 3">
    <name type="scientific">Musa troglodytarum</name>
    <name type="common">fe'i banana</name>
    <dbReference type="NCBI Taxonomy" id="320322"/>
    <lineage>
        <taxon>Eukaryota</taxon>
        <taxon>Viridiplantae</taxon>
        <taxon>Streptophyta</taxon>
        <taxon>Embryophyta</taxon>
        <taxon>Tracheophyta</taxon>
        <taxon>Spermatophyta</taxon>
        <taxon>Magnoliopsida</taxon>
        <taxon>Liliopsida</taxon>
        <taxon>Zingiberales</taxon>
        <taxon>Musaceae</taxon>
        <taxon>Musa</taxon>
    </lineage>
</organism>
<evidence type="ECO:0000313" key="2">
    <source>
        <dbReference type="EMBL" id="URE09811.1"/>
    </source>
</evidence>
<reference evidence="2" key="1">
    <citation type="submission" date="2022-05" db="EMBL/GenBank/DDBJ databases">
        <title>The Musa troglodytarum L. genome provides insights into the mechanism of non-climacteric behaviour and enrichment of carotenoids.</title>
        <authorList>
            <person name="Wang J."/>
        </authorList>
    </citation>
    <scope>NUCLEOTIDE SEQUENCE</scope>
    <source>
        <tissue evidence="2">Leaf</tissue>
    </source>
</reference>
<name>A0A9E7G6I0_9LILI</name>
<protein>
    <submittedName>
        <fullName evidence="2">Uncharacterized protein</fullName>
    </submittedName>
</protein>
<dbReference type="AlphaFoldDB" id="A0A9E7G6I0"/>
<feature type="region of interest" description="Disordered" evidence="1">
    <location>
        <begin position="1"/>
        <end position="72"/>
    </location>
</feature>
<feature type="compositionally biased region" description="Basic and acidic residues" evidence="1">
    <location>
        <begin position="7"/>
        <end position="18"/>
    </location>
</feature>
<accession>A0A9E7G6I0</accession>
<gene>
    <name evidence="2" type="ORF">MUK42_36280</name>
</gene>
<dbReference type="EMBL" id="CP097508">
    <property type="protein sequence ID" value="URE09811.1"/>
    <property type="molecule type" value="Genomic_DNA"/>
</dbReference>
<evidence type="ECO:0000256" key="1">
    <source>
        <dbReference type="SAM" id="MobiDB-lite"/>
    </source>
</evidence>
<evidence type="ECO:0000313" key="3">
    <source>
        <dbReference type="Proteomes" id="UP001055439"/>
    </source>
</evidence>
<dbReference type="Proteomes" id="UP001055439">
    <property type="component" value="Chromosome 6"/>
</dbReference>
<sequence>MGKAGHGRGEHSKVELGRRRLTGVGGSGGASDAFCESSRGRGGARAIGGPEPSRRPRFGVQRARARSTKEKRRRVIKCGSTRAREAMASSASYPIWCHLGKRMCEVGYSGAAMSHFTDLLGDPLCRVRHSPSFLLLVPGRRRGSLGLSAGASRPWPAAPLALLLPSPTTHHIAPIFAKMDLRGCPRALVLLRVRLLRVLVRVRLRLRLRVRLRLRLRVRLRLRLRVRLRLRLRSGRHHLLRYSTTEPAMLLELAENESRACRRLIRICGAHRERSELAKEDSSKPAKVIVKSGSLSKGLSEVHRKFVERSELGEENRTIAAKEMNDWFDPKTYVHFRSLLR</sequence>
<keyword evidence="3" id="KW-1185">Reference proteome</keyword>